<name>A0A6A3GWS5_9STRA</name>
<organism evidence="4 7">
    <name type="scientific">Phytophthora fragariae</name>
    <dbReference type="NCBI Taxonomy" id="53985"/>
    <lineage>
        <taxon>Eukaryota</taxon>
        <taxon>Sar</taxon>
        <taxon>Stramenopiles</taxon>
        <taxon>Oomycota</taxon>
        <taxon>Peronosporomycetes</taxon>
        <taxon>Peronosporales</taxon>
        <taxon>Peronosporaceae</taxon>
        <taxon>Phytophthora</taxon>
    </lineage>
</organism>
<evidence type="ECO:0000313" key="6">
    <source>
        <dbReference type="Proteomes" id="UP000433483"/>
    </source>
</evidence>
<gene>
    <name evidence="5" type="ORF">PF005_g30644</name>
    <name evidence="4" type="ORF">PF011_g29821</name>
</gene>
<sequence>MVFVAPKLSTKQAIEATAGLLLAARCKRKRFLCVMRFLMSAHCYRLRGPPPRIDTRNGFDNAMDDATARTKFNFTIPQLRELAAKLHLPMPCIITPERDTVPTLEALAMLCRRLKEPSTLFTVANEFGRSPAAYSRICKHTVHELFTRHKERLYFNRELVVRRIEGYCSAVRAKGAPLNCCWAFIDGTKQYVCRPSARDNPASAYENLQRALYNGHPRRHCFNWQGVTTPDGIIVSMYGPVEGRRHDSTMLSMSCLLDELASDEVFQGKVMYGDPAYGCSDFMCCPFPDTSGSAAKAAFNARMSSVREAVEWGFGRVKTQWSFLNWDKKLRSRQAAVGKLFLVAVLLTNAHTCMQPAGNQISMYFGLKPPSLDQYLGLE</sequence>
<evidence type="ECO:0000313" key="7">
    <source>
        <dbReference type="Proteomes" id="UP000460718"/>
    </source>
</evidence>
<keyword evidence="6" id="KW-1185">Reference proteome</keyword>
<comment type="cofactor">
    <cofactor evidence="1">
        <name>a divalent metal cation</name>
        <dbReference type="ChEBI" id="CHEBI:60240"/>
    </cofactor>
</comment>
<feature type="domain" description="DDE Tnp4" evidence="3">
    <location>
        <begin position="185"/>
        <end position="349"/>
    </location>
</feature>
<dbReference type="Proteomes" id="UP000433483">
    <property type="component" value="Unassembled WGS sequence"/>
</dbReference>
<dbReference type="InterPro" id="IPR027806">
    <property type="entry name" value="HARBI1_dom"/>
</dbReference>
<comment type="caution">
    <text evidence="4">The sequence shown here is derived from an EMBL/GenBank/DDBJ whole genome shotgun (WGS) entry which is preliminary data.</text>
</comment>
<reference evidence="4 7" key="1">
    <citation type="submission" date="2018-09" db="EMBL/GenBank/DDBJ databases">
        <title>Genomic investigation of the strawberry pathogen Phytophthora fragariae indicates pathogenicity is determined by transcriptional variation in three key races.</title>
        <authorList>
            <person name="Adams T.M."/>
            <person name="Armitage A.D."/>
            <person name="Sobczyk M.K."/>
            <person name="Bates H.J."/>
            <person name="Dunwell J.M."/>
            <person name="Nellist C.F."/>
            <person name="Harrison R.J."/>
        </authorList>
    </citation>
    <scope>NUCLEOTIDE SEQUENCE [LARGE SCALE GENOMIC DNA]</scope>
    <source>
        <strain evidence="5 6">NOV-27</strain>
        <strain evidence="4 7">SCRP245</strain>
    </source>
</reference>
<proteinExistence type="predicted"/>
<evidence type="ECO:0000313" key="5">
    <source>
        <dbReference type="EMBL" id="KAE9162959.1"/>
    </source>
</evidence>
<evidence type="ECO:0000259" key="3">
    <source>
        <dbReference type="Pfam" id="PF13359"/>
    </source>
</evidence>
<dbReference type="GO" id="GO:0046872">
    <property type="term" value="F:metal ion binding"/>
    <property type="evidence" value="ECO:0007669"/>
    <property type="project" value="UniProtKB-KW"/>
</dbReference>
<accession>A0A6A3GWS5</accession>
<dbReference type="OrthoDB" id="122562at2759"/>
<evidence type="ECO:0000256" key="2">
    <source>
        <dbReference type="ARBA" id="ARBA00022723"/>
    </source>
</evidence>
<dbReference type="Pfam" id="PF13359">
    <property type="entry name" value="DDE_Tnp_4"/>
    <property type="match status" value="1"/>
</dbReference>
<protein>
    <recommendedName>
        <fullName evidence="3">DDE Tnp4 domain-containing protein</fullName>
    </recommendedName>
</protein>
<dbReference type="EMBL" id="QXGB01005486">
    <property type="protein sequence ID" value="KAE9162959.1"/>
    <property type="molecule type" value="Genomic_DNA"/>
</dbReference>
<dbReference type="Proteomes" id="UP000460718">
    <property type="component" value="Unassembled WGS sequence"/>
</dbReference>
<keyword evidence="2" id="KW-0479">Metal-binding</keyword>
<dbReference type="EMBL" id="QXFW01005696">
    <property type="protein sequence ID" value="KAE8961238.1"/>
    <property type="molecule type" value="Genomic_DNA"/>
</dbReference>
<dbReference type="AlphaFoldDB" id="A0A6A3GWS5"/>
<evidence type="ECO:0000256" key="1">
    <source>
        <dbReference type="ARBA" id="ARBA00001968"/>
    </source>
</evidence>
<evidence type="ECO:0000313" key="4">
    <source>
        <dbReference type="EMBL" id="KAE8961238.1"/>
    </source>
</evidence>